<dbReference type="EC" id="3.2.1.86" evidence="7"/>
<evidence type="ECO:0000256" key="3">
    <source>
        <dbReference type="ARBA" id="ARBA00023295"/>
    </source>
</evidence>
<dbReference type="InterPro" id="IPR017853">
    <property type="entry name" value="GH"/>
</dbReference>
<dbReference type="InterPro" id="IPR033132">
    <property type="entry name" value="GH_1_N_CS"/>
</dbReference>
<evidence type="ECO:0000256" key="1">
    <source>
        <dbReference type="ARBA" id="ARBA00010838"/>
    </source>
</evidence>
<proteinExistence type="inferred from homology"/>
<dbReference type="PANTHER" id="PTHR10353">
    <property type="entry name" value="GLYCOSYL HYDROLASE"/>
    <property type="match status" value="1"/>
</dbReference>
<evidence type="ECO:0000313" key="7">
    <source>
        <dbReference type="EMBL" id="UXU57349.1"/>
    </source>
</evidence>
<reference evidence="7" key="1">
    <citation type="submission" date="2022-03" db="EMBL/GenBank/DDBJ databases">
        <title>Comparative Genomics of East African Camel-Associated Staphylococcaceae spp.: Diversity and Inheritance of Traits Involved in Host-Pathogen Interactions.</title>
        <authorList>
            <person name="Akarsu H."/>
            <person name="Liljander A."/>
            <person name="Younan M."/>
            <person name="Brodard I."/>
            <person name="Glucks I."/>
            <person name="Labroussaa F."/>
            <person name="Overesch G."/>
            <person name="Kuhnert P."/>
            <person name="Perreten V."/>
            <person name="Drexler J.F."/>
            <person name="Corman V.M."/>
            <person name="Falquet L."/>
            <person name="Jores J."/>
        </authorList>
    </citation>
    <scope>NUCLEOTIDE SEQUENCE</scope>
    <source>
        <strain evidence="7">IVB6197</strain>
    </source>
</reference>
<gene>
    <name evidence="7" type="ORF">MUA95_00625</name>
</gene>
<dbReference type="AlphaFoldDB" id="A0ABD7TTR8"/>
<evidence type="ECO:0000313" key="8">
    <source>
        <dbReference type="Proteomes" id="UP001065705"/>
    </source>
</evidence>
<sequence>MTQLSKDFLWGGALAANQFEGGFDQGGKGLSVIDVMTAGTHQIPRRITQTVDPHTYYPNHEGIDFYHKYKEDIALFGDLHLKCLRTSIAWSRIFPKGDETEPNEEGLQFYDAVIDELLKHNIEPVITLSHFEMPLHLANAYGGFRSRYVIDCFVKFAEVVFKRYKDKVTYWMTFNEINNQMDIQHPIYLWTNAGVRIEEDENAEQVLYQVAHHQLVASARAVKIGKGINRNFKIGNMISHVPIYPYSCHPKDIMEAEIQNRSRFFFPDVQVRGFYPNYIKKMLAHKHIHIDWSEKDDEILAQGTVDFIGFSYYMSTTVQHKDAHFSKKDTVFGDLPTSVENPYIEKSDWGWAIDPIGLRYTLNTLFNRYQLPLFVVENGLGAVDTIDDTGHIHDQYRINYLRQHIEAIKIAVNEDGVEVMGYTPWGIIDIVSFTTGEMRKRYGLIYVDRDNEGNGTLKRSPKQSYYWYRNVIDSNGETLN</sequence>
<dbReference type="Pfam" id="PF00232">
    <property type="entry name" value="Glyco_hydro_1"/>
    <property type="match status" value="1"/>
</dbReference>
<dbReference type="EMBL" id="CP094809">
    <property type="protein sequence ID" value="UXU57349.1"/>
    <property type="molecule type" value="Genomic_DNA"/>
</dbReference>
<dbReference type="InterPro" id="IPR001360">
    <property type="entry name" value="Glyco_hydro_1"/>
</dbReference>
<dbReference type="PROSITE" id="PS00572">
    <property type="entry name" value="GLYCOSYL_HYDROL_F1_1"/>
    <property type="match status" value="1"/>
</dbReference>
<dbReference type="PROSITE" id="PS00653">
    <property type="entry name" value="GLYCOSYL_HYDROL_F1_2"/>
    <property type="match status" value="1"/>
</dbReference>
<dbReference type="NCBIfam" id="NF007154">
    <property type="entry name" value="PRK09589.1"/>
    <property type="match status" value="1"/>
</dbReference>
<dbReference type="SUPFAM" id="SSF51445">
    <property type="entry name" value="(Trans)glycosidases"/>
    <property type="match status" value="1"/>
</dbReference>
<keyword evidence="2 6" id="KW-0378">Hydrolase</keyword>
<dbReference type="GO" id="GO:0005975">
    <property type="term" value="P:carbohydrate metabolic process"/>
    <property type="evidence" value="ECO:0007669"/>
    <property type="project" value="UniProtKB-ARBA"/>
</dbReference>
<accession>A0ABD7TTR8</accession>
<protein>
    <submittedName>
        <fullName evidence="7">6-phospho-beta-glucosidase</fullName>
        <ecNumber evidence="7">3.2.1.86</ecNumber>
    </submittedName>
</protein>
<dbReference type="Gene3D" id="3.20.20.80">
    <property type="entry name" value="Glycosidases"/>
    <property type="match status" value="1"/>
</dbReference>
<evidence type="ECO:0000256" key="5">
    <source>
        <dbReference type="RuleBase" id="RU003690"/>
    </source>
</evidence>
<evidence type="ECO:0000256" key="6">
    <source>
        <dbReference type="RuleBase" id="RU004468"/>
    </source>
</evidence>
<dbReference type="PRINTS" id="PR00131">
    <property type="entry name" value="GLHYDRLASE1"/>
</dbReference>
<dbReference type="RefSeq" id="WP_262625495.1">
    <property type="nucleotide sequence ID" value="NZ_CP094808.1"/>
</dbReference>
<evidence type="ECO:0000256" key="2">
    <source>
        <dbReference type="ARBA" id="ARBA00022801"/>
    </source>
</evidence>
<dbReference type="FunFam" id="3.20.20.80:FF:000004">
    <property type="entry name" value="Beta-glucosidase 6-phospho-beta-glucosidase"/>
    <property type="match status" value="1"/>
</dbReference>
<dbReference type="InterPro" id="IPR018120">
    <property type="entry name" value="Glyco_hydro_1_AS"/>
</dbReference>
<evidence type="ECO:0000256" key="4">
    <source>
        <dbReference type="PROSITE-ProRule" id="PRU10055"/>
    </source>
</evidence>
<feature type="active site" description="Nucleophile" evidence="4">
    <location>
        <position position="377"/>
    </location>
</feature>
<dbReference type="GO" id="GO:0008706">
    <property type="term" value="F:6-phospho-beta-glucosidase activity"/>
    <property type="evidence" value="ECO:0007669"/>
    <property type="project" value="UniProtKB-EC"/>
</dbReference>
<dbReference type="Proteomes" id="UP001065705">
    <property type="component" value="Chromosome"/>
</dbReference>
<name>A0ABD7TTR8_9STAP</name>
<dbReference type="PANTHER" id="PTHR10353:SF85">
    <property type="entry name" value="ARYL-PHOSPHO-BETA-D-GLUCOSIDASE BGLA"/>
    <property type="match status" value="1"/>
</dbReference>
<organism evidence="7 8">
    <name type="scientific">Staphylococcus agnetis</name>
    <dbReference type="NCBI Taxonomy" id="985762"/>
    <lineage>
        <taxon>Bacteria</taxon>
        <taxon>Bacillati</taxon>
        <taxon>Bacillota</taxon>
        <taxon>Bacilli</taxon>
        <taxon>Bacillales</taxon>
        <taxon>Staphylococcaceae</taxon>
        <taxon>Staphylococcus</taxon>
    </lineage>
</organism>
<comment type="similarity">
    <text evidence="1 5">Belongs to the glycosyl hydrolase 1 family.</text>
</comment>
<keyword evidence="3 6" id="KW-0326">Glycosidase</keyword>